<dbReference type="AlphaFoldDB" id="A0A6J6WKX9"/>
<name>A0A6J6WKX9_9ZZZZ</name>
<proteinExistence type="predicted"/>
<protein>
    <submittedName>
        <fullName evidence="4">Unannotated protein</fullName>
    </submittedName>
</protein>
<dbReference type="GO" id="GO:0000917">
    <property type="term" value="P:division septum assembly"/>
    <property type="evidence" value="ECO:0007669"/>
    <property type="project" value="UniProtKB-KW"/>
</dbReference>
<dbReference type="InterPro" id="IPR007561">
    <property type="entry name" value="Cell_div_SepF/SepF-rel"/>
</dbReference>
<dbReference type="PANTHER" id="PTHR35798">
    <property type="entry name" value="CELL DIVISION PROTEIN SEPF"/>
    <property type="match status" value="1"/>
</dbReference>
<sequence length="189" mass="20772">MAVRQSKFGLALDKGLVFFGIKEGEYTDDLYVSASPEPQQTFVTDAPDIRPVQSTRPVSAAVPSVQVVGGNQRVSAIGVTRDTPPSGIPTFATTVAETKDVELFIAHKYNDCQEICEKLKARRVVVLNTAQCDSETSRRIQAFVCGYIYAVNGRIQSIVKGQVIIAEPVRGIHTAPEAIERLRRNNFEF</sequence>
<dbReference type="PANTHER" id="PTHR35798:SF1">
    <property type="entry name" value="CELL DIVISION PROTEIN SEPF"/>
    <property type="match status" value="1"/>
</dbReference>
<evidence type="ECO:0000256" key="2">
    <source>
        <dbReference type="ARBA" id="ARBA00023210"/>
    </source>
</evidence>
<keyword evidence="3" id="KW-0131">Cell cycle</keyword>
<reference evidence="4" key="1">
    <citation type="submission" date="2020-05" db="EMBL/GenBank/DDBJ databases">
        <authorList>
            <person name="Chiriac C."/>
            <person name="Salcher M."/>
            <person name="Ghai R."/>
            <person name="Kavagutti S V."/>
        </authorList>
    </citation>
    <scope>NUCLEOTIDE SEQUENCE</scope>
</reference>
<dbReference type="InterPro" id="IPR023052">
    <property type="entry name" value="Cell_div_SepF"/>
</dbReference>
<accession>A0A6J6WKX9</accession>
<keyword evidence="2" id="KW-0717">Septation</keyword>
<dbReference type="Gene3D" id="3.30.110.150">
    <property type="entry name" value="SepF-like protein"/>
    <property type="match status" value="1"/>
</dbReference>
<keyword evidence="1" id="KW-0132">Cell division</keyword>
<evidence type="ECO:0000313" key="4">
    <source>
        <dbReference type="EMBL" id="CAB4783678.1"/>
    </source>
</evidence>
<evidence type="ECO:0000256" key="3">
    <source>
        <dbReference type="ARBA" id="ARBA00023306"/>
    </source>
</evidence>
<gene>
    <name evidence="4" type="ORF">UFOPK2958_00704</name>
</gene>
<evidence type="ECO:0000256" key="1">
    <source>
        <dbReference type="ARBA" id="ARBA00022618"/>
    </source>
</evidence>
<dbReference type="InterPro" id="IPR038594">
    <property type="entry name" value="SepF-like_sf"/>
</dbReference>
<dbReference type="Pfam" id="PF04472">
    <property type="entry name" value="SepF"/>
    <property type="match status" value="1"/>
</dbReference>
<dbReference type="EMBL" id="CAFAAB010000067">
    <property type="protein sequence ID" value="CAB4783678.1"/>
    <property type="molecule type" value="Genomic_DNA"/>
</dbReference>
<organism evidence="4">
    <name type="scientific">freshwater metagenome</name>
    <dbReference type="NCBI Taxonomy" id="449393"/>
    <lineage>
        <taxon>unclassified sequences</taxon>
        <taxon>metagenomes</taxon>
        <taxon>ecological metagenomes</taxon>
    </lineage>
</organism>